<dbReference type="AlphaFoldDB" id="A0A915L4G7"/>
<dbReference type="InterPro" id="IPR008906">
    <property type="entry name" value="HATC_C_dom"/>
</dbReference>
<dbReference type="Pfam" id="PF05699">
    <property type="entry name" value="Dimer_Tnp_hAT"/>
    <property type="match status" value="1"/>
</dbReference>
<organism evidence="2 3">
    <name type="scientific">Romanomermis culicivorax</name>
    <name type="common">Nematode worm</name>
    <dbReference type="NCBI Taxonomy" id="13658"/>
    <lineage>
        <taxon>Eukaryota</taxon>
        <taxon>Metazoa</taxon>
        <taxon>Ecdysozoa</taxon>
        <taxon>Nematoda</taxon>
        <taxon>Enoplea</taxon>
        <taxon>Dorylaimia</taxon>
        <taxon>Mermithida</taxon>
        <taxon>Mermithoidea</taxon>
        <taxon>Mermithidae</taxon>
        <taxon>Romanomermis</taxon>
    </lineage>
</organism>
<sequence>MYDIAVDVLTIPATSAPSEHVFSRTSYILDCKCRNLYDDKVQLELMFNMNQMFMNA</sequence>
<dbReference type="WBParaSite" id="nRc.2.0.1.t44670-RA">
    <property type="protein sequence ID" value="nRc.2.0.1.t44670-RA"/>
    <property type="gene ID" value="nRc.2.0.1.g44670"/>
</dbReference>
<feature type="domain" description="HAT C-terminal dimerisation" evidence="1">
    <location>
        <begin position="2"/>
        <end position="43"/>
    </location>
</feature>
<keyword evidence="2" id="KW-1185">Reference proteome</keyword>
<evidence type="ECO:0000313" key="3">
    <source>
        <dbReference type="WBParaSite" id="nRc.2.0.1.t44670-RA"/>
    </source>
</evidence>
<dbReference type="InterPro" id="IPR012337">
    <property type="entry name" value="RNaseH-like_sf"/>
</dbReference>
<accession>A0A915L4G7</accession>
<dbReference type="Proteomes" id="UP000887565">
    <property type="component" value="Unplaced"/>
</dbReference>
<evidence type="ECO:0000313" key="2">
    <source>
        <dbReference type="Proteomes" id="UP000887565"/>
    </source>
</evidence>
<evidence type="ECO:0000259" key="1">
    <source>
        <dbReference type="Pfam" id="PF05699"/>
    </source>
</evidence>
<dbReference type="SUPFAM" id="SSF53098">
    <property type="entry name" value="Ribonuclease H-like"/>
    <property type="match status" value="1"/>
</dbReference>
<proteinExistence type="predicted"/>
<reference evidence="3" key="1">
    <citation type="submission" date="2022-11" db="UniProtKB">
        <authorList>
            <consortium name="WormBaseParasite"/>
        </authorList>
    </citation>
    <scope>IDENTIFICATION</scope>
</reference>
<name>A0A915L4G7_ROMCU</name>
<protein>
    <submittedName>
        <fullName evidence="3">HAT C-terminal dimerisation domain-containing protein</fullName>
    </submittedName>
</protein>
<dbReference type="GO" id="GO:0046983">
    <property type="term" value="F:protein dimerization activity"/>
    <property type="evidence" value="ECO:0007669"/>
    <property type="project" value="InterPro"/>
</dbReference>